<dbReference type="Pfam" id="PF05598">
    <property type="entry name" value="DUF772"/>
    <property type="match status" value="1"/>
</dbReference>
<organism evidence="4 5">
    <name type="scientific">Aquincola tertiaricarbonis</name>
    <dbReference type="NCBI Taxonomy" id="391953"/>
    <lineage>
        <taxon>Bacteria</taxon>
        <taxon>Pseudomonadati</taxon>
        <taxon>Pseudomonadota</taxon>
        <taxon>Betaproteobacteria</taxon>
        <taxon>Burkholderiales</taxon>
        <taxon>Sphaerotilaceae</taxon>
        <taxon>Aquincola</taxon>
    </lineage>
</organism>
<accession>A0ABY4S056</accession>
<gene>
    <name evidence="4" type="ORF">MW290_12245</name>
</gene>
<name>A0ABY4S056_AQUTE</name>
<reference evidence="4" key="1">
    <citation type="submission" date="2022-05" db="EMBL/GenBank/DDBJ databases">
        <title>An RpoN-dependent PEP-CTERM gene is involved in floc formation of an Aquincola tertiaricarbonis strain.</title>
        <authorList>
            <person name="Qiu D."/>
            <person name="Xia M."/>
        </authorList>
    </citation>
    <scope>NUCLEOTIDE SEQUENCE</scope>
    <source>
        <strain evidence="4">RN12</strain>
    </source>
</reference>
<dbReference type="RefSeq" id="WP_250194930.1">
    <property type="nucleotide sequence ID" value="NZ_CP097635.1"/>
</dbReference>
<protein>
    <submittedName>
        <fullName evidence="4">IS1182 family transposase</fullName>
    </submittedName>
</protein>
<sequence length="466" mass="51441">MGYVQGLSRDQGSLFPVSLDELIGPEHVCRVIAAFVGRLDLQALGFARARTKATGRPPYDPADLLMLYLYGYLNRVRSSRRLERECQRNIEVMWLLHRLTPDHKTIAEFRRCNAAPLRRAGAEFVRFCAEAGLIRGEWVAVDGTKFQAVASGKAILDAAQRAELQAKLEQRIAQYLQELEAADQQQGEVPVDAQALRQALARLQQQQSDLAQVPGERLHVSTEPEAVVLKGKGPGYNVQTAVDAEHALIVAHEINAQAGDNGCLQRMGQAAQQALGATALKLVADAGYANGQQAQALEDQGVQVHVPVKRSLNNQGDGELFDRACFTYDASADAYVCPADKLLQRKQVNRKDKMVVYAAQPSDCGACSMKGRCTASARRMVTRHLYEQALERIHQRATPAAMRLRRCTVEHPFAALKFHIFEKPRFLMRGLRGAGTEIALATLTYNLKRALAVLGGRHMLQKLAMP</sequence>
<evidence type="ECO:0000313" key="5">
    <source>
        <dbReference type="Proteomes" id="UP001056201"/>
    </source>
</evidence>
<keyword evidence="5" id="KW-1185">Reference proteome</keyword>
<dbReference type="Proteomes" id="UP001056201">
    <property type="component" value="Chromosome 1"/>
</dbReference>
<dbReference type="NCBIfam" id="NF033551">
    <property type="entry name" value="transpos_IS1182"/>
    <property type="match status" value="1"/>
</dbReference>
<evidence type="ECO:0000259" key="3">
    <source>
        <dbReference type="Pfam" id="PF05598"/>
    </source>
</evidence>
<evidence type="ECO:0000259" key="2">
    <source>
        <dbReference type="Pfam" id="PF01609"/>
    </source>
</evidence>
<feature type="coiled-coil region" evidence="1">
    <location>
        <begin position="165"/>
        <end position="213"/>
    </location>
</feature>
<dbReference type="InterPro" id="IPR008490">
    <property type="entry name" value="Transposase_InsH_N"/>
</dbReference>
<evidence type="ECO:0000313" key="4">
    <source>
        <dbReference type="EMBL" id="URI06668.1"/>
    </source>
</evidence>
<keyword evidence="1" id="KW-0175">Coiled coil</keyword>
<proteinExistence type="predicted"/>
<dbReference type="InterPro" id="IPR002559">
    <property type="entry name" value="Transposase_11"/>
</dbReference>
<dbReference type="EMBL" id="CP097635">
    <property type="protein sequence ID" value="URI06668.1"/>
    <property type="molecule type" value="Genomic_DNA"/>
</dbReference>
<evidence type="ECO:0000256" key="1">
    <source>
        <dbReference type="SAM" id="Coils"/>
    </source>
</evidence>
<feature type="domain" description="Transposase IS4-like" evidence="2">
    <location>
        <begin position="234"/>
        <end position="447"/>
    </location>
</feature>
<dbReference type="InterPro" id="IPR047629">
    <property type="entry name" value="IS1182_transpos"/>
</dbReference>
<dbReference type="PANTHER" id="PTHR33408">
    <property type="entry name" value="TRANSPOSASE"/>
    <property type="match status" value="1"/>
</dbReference>
<dbReference type="Pfam" id="PF01609">
    <property type="entry name" value="DDE_Tnp_1"/>
    <property type="match status" value="1"/>
</dbReference>
<feature type="domain" description="Transposase InsH N-terminal" evidence="3">
    <location>
        <begin position="18"/>
        <end position="111"/>
    </location>
</feature>